<sequence>MDIEHIEKRFGVTAVKLGFITSDQLVEALAVQVAEDISTGDHDLIGKILFEQGILNMEQIDHVLKSMNS</sequence>
<organism evidence="1">
    <name type="scientific">uncultured Desulfobacterium sp</name>
    <dbReference type="NCBI Taxonomy" id="201089"/>
    <lineage>
        <taxon>Bacteria</taxon>
        <taxon>Pseudomonadati</taxon>
        <taxon>Thermodesulfobacteriota</taxon>
        <taxon>Desulfobacteria</taxon>
        <taxon>Desulfobacterales</taxon>
        <taxon>Desulfobacteriaceae</taxon>
        <taxon>Desulfobacterium</taxon>
        <taxon>environmental samples</taxon>
    </lineage>
</organism>
<name>A0A445N324_9BACT</name>
<gene>
    <name evidence="1" type="ORF">PITCH_A820002</name>
</gene>
<reference evidence="1" key="1">
    <citation type="submission" date="2018-01" db="EMBL/GenBank/DDBJ databases">
        <authorList>
            <person name="Regsiter A."/>
            <person name="William W."/>
        </authorList>
    </citation>
    <scope>NUCLEOTIDE SEQUENCE</scope>
    <source>
        <strain evidence="1">TRIP AH-1</strain>
    </source>
</reference>
<protein>
    <submittedName>
        <fullName evidence="1">Uncharacterized protein</fullName>
    </submittedName>
</protein>
<proteinExistence type="predicted"/>
<evidence type="ECO:0000313" key="1">
    <source>
        <dbReference type="EMBL" id="SPD76083.1"/>
    </source>
</evidence>
<dbReference type="AlphaFoldDB" id="A0A445N324"/>
<accession>A0A445N324</accession>
<dbReference type="EMBL" id="OJIN01000228">
    <property type="protein sequence ID" value="SPD76083.1"/>
    <property type="molecule type" value="Genomic_DNA"/>
</dbReference>